<evidence type="ECO:0000256" key="5">
    <source>
        <dbReference type="ARBA" id="ARBA00018569"/>
    </source>
</evidence>
<comment type="caution">
    <text evidence="10">The sequence shown here is derived from an EMBL/GenBank/DDBJ whole genome shotgun (WGS) entry which is preliminary data.</text>
</comment>
<reference evidence="10 11" key="1">
    <citation type="submission" date="2017-07" db="EMBL/GenBank/DDBJ databases">
        <title>Fictibacillus sp. nov. GDSW-R2A3 Genome sequencing and assembly.</title>
        <authorList>
            <person name="Mayilraj S."/>
        </authorList>
    </citation>
    <scope>NUCLEOTIDE SEQUENCE [LARGE SCALE GENOMIC DNA]</scope>
    <source>
        <strain evidence="10 11">GDSW-R2A3</strain>
    </source>
</reference>
<dbReference type="RefSeq" id="WP_094253075.1">
    <property type="nucleotide sequence ID" value="NZ_JBHLXL010000001.1"/>
</dbReference>
<evidence type="ECO:0000256" key="7">
    <source>
        <dbReference type="ARBA" id="ARBA00023235"/>
    </source>
</evidence>
<dbReference type="SUPFAM" id="SSF51735">
    <property type="entry name" value="NAD(P)-binding Rossmann-fold domains"/>
    <property type="match status" value="1"/>
</dbReference>
<comment type="catalytic activity">
    <reaction evidence="1 8">
        <text>UDP-alpha-D-glucose = UDP-alpha-D-galactose</text>
        <dbReference type="Rhea" id="RHEA:22168"/>
        <dbReference type="ChEBI" id="CHEBI:58885"/>
        <dbReference type="ChEBI" id="CHEBI:66914"/>
        <dbReference type="EC" id="5.1.3.2"/>
    </reaction>
</comment>
<proteinExistence type="inferred from homology"/>
<evidence type="ECO:0000313" key="10">
    <source>
        <dbReference type="EMBL" id="OYD57724.1"/>
    </source>
</evidence>
<evidence type="ECO:0000256" key="4">
    <source>
        <dbReference type="ARBA" id="ARBA00013189"/>
    </source>
</evidence>
<evidence type="ECO:0000259" key="9">
    <source>
        <dbReference type="Pfam" id="PF16363"/>
    </source>
</evidence>
<dbReference type="EC" id="5.1.3.2" evidence="4 8"/>
<keyword evidence="6 8" id="KW-0520">NAD</keyword>
<sequence length="337" mass="36931">MAILVTGGTGYIGSHTAVELLEAGYEVVIADNLCNSSRDVVQRITKITGKAPVFYEADMTDREAVERIFVKNNIEAVIHFAGLKAVGESVRVPLHYYQTNIISTLVLCDVMQEFGVKNFVFSSSATVYGESETVPLTENAVLCASNPYGRTKQMLEEMLRDLWMADSEWSVALLRYFNPVGAHPSGLIGEKPNDVPNNLTPYITQVAVGRLEKLSVYGADYQTPDGTGIRDYIHVVDLARGHIKALENLMVGSGVEAYNLGTGKGYSVLEVITAFEEVSGLKVPYVVTDRRPGDIAVSYADPSKAARELGWTASFTLSDMLTDAWRWEVMSSSVEHV</sequence>
<dbReference type="CDD" id="cd05247">
    <property type="entry name" value="UDP_G4E_1_SDR_e"/>
    <property type="match status" value="1"/>
</dbReference>
<dbReference type="NCBIfam" id="NF007956">
    <property type="entry name" value="PRK10675.1"/>
    <property type="match status" value="1"/>
</dbReference>
<dbReference type="GO" id="GO:0006012">
    <property type="term" value="P:galactose metabolic process"/>
    <property type="evidence" value="ECO:0007669"/>
    <property type="project" value="UniProtKB-UniPathway"/>
</dbReference>
<dbReference type="GO" id="GO:0003978">
    <property type="term" value="F:UDP-glucose 4-epimerase activity"/>
    <property type="evidence" value="ECO:0007669"/>
    <property type="project" value="UniProtKB-UniRule"/>
</dbReference>
<dbReference type="InterPro" id="IPR016040">
    <property type="entry name" value="NAD(P)-bd_dom"/>
</dbReference>
<evidence type="ECO:0000256" key="2">
    <source>
        <dbReference type="ARBA" id="ARBA00001911"/>
    </source>
</evidence>
<protein>
    <recommendedName>
        <fullName evidence="5 8">UDP-glucose 4-epimerase</fullName>
        <ecNumber evidence="4 8">5.1.3.2</ecNumber>
    </recommendedName>
</protein>
<evidence type="ECO:0000256" key="3">
    <source>
        <dbReference type="ARBA" id="ARBA00007637"/>
    </source>
</evidence>
<name>A0A235F9G3_9BACL</name>
<comment type="cofactor">
    <cofactor evidence="2 8">
        <name>NAD(+)</name>
        <dbReference type="ChEBI" id="CHEBI:57540"/>
    </cofactor>
</comment>
<evidence type="ECO:0000256" key="8">
    <source>
        <dbReference type="RuleBase" id="RU366046"/>
    </source>
</evidence>
<dbReference type="InterPro" id="IPR005886">
    <property type="entry name" value="UDP_G4E"/>
</dbReference>
<dbReference type="InterPro" id="IPR036291">
    <property type="entry name" value="NAD(P)-bd_dom_sf"/>
</dbReference>
<dbReference type="Proteomes" id="UP000215059">
    <property type="component" value="Unassembled WGS sequence"/>
</dbReference>
<dbReference type="GO" id="GO:0005829">
    <property type="term" value="C:cytosol"/>
    <property type="evidence" value="ECO:0007669"/>
    <property type="project" value="TreeGrafter"/>
</dbReference>
<evidence type="ECO:0000256" key="1">
    <source>
        <dbReference type="ARBA" id="ARBA00000083"/>
    </source>
</evidence>
<keyword evidence="8" id="KW-0119">Carbohydrate metabolism</keyword>
<gene>
    <name evidence="10" type="primary">galE</name>
    <name evidence="10" type="ORF">CGZ90_13760</name>
</gene>
<dbReference type="PANTHER" id="PTHR43725">
    <property type="entry name" value="UDP-GLUCOSE 4-EPIMERASE"/>
    <property type="match status" value="1"/>
</dbReference>
<dbReference type="Gene3D" id="3.40.50.720">
    <property type="entry name" value="NAD(P)-binding Rossmann-like Domain"/>
    <property type="match status" value="1"/>
</dbReference>
<keyword evidence="11" id="KW-1185">Reference proteome</keyword>
<dbReference type="AlphaFoldDB" id="A0A235F9G3"/>
<comment type="subunit">
    <text evidence="8">Homodimer.</text>
</comment>
<accession>A0A235F9G3</accession>
<organism evidence="10 11">
    <name type="scientific">Fictibacillus aquaticus</name>
    <dbReference type="NCBI Taxonomy" id="2021314"/>
    <lineage>
        <taxon>Bacteria</taxon>
        <taxon>Bacillati</taxon>
        <taxon>Bacillota</taxon>
        <taxon>Bacilli</taxon>
        <taxon>Bacillales</taxon>
        <taxon>Fictibacillaceae</taxon>
        <taxon>Fictibacillus</taxon>
    </lineage>
</organism>
<dbReference type="Pfam" id="PF16363">
    <property type="entry name" value="GDP_Man_Dehyd"/>
    <property type="match status" value="1"/>
</dbReference>
<dbReference type="UniPathway" id="UPA00214"/>
<dbReference type="Gene3D" id="3.90.25.10">
    <property type="entry name" value="UDP-galactose 4-epimerase, domain 1"/>
    <property type="match status" value="1"/>
</dbReference>
<dbReference type="PRINTS" id="PR01713">
    <property type="entry name" value="NUCEPIMERASE"/>
</dbReference>
<dbReference type="EMBL" id="NOII01000003">
    <property type="protein sequence ID" value="OYD57724.1"/>
    <property type="molecule type" value="Genomic_DNA"/>
</dbReference>
<evidence type="ECO:0000313" key="11">
    <source>
        <dbReference type="Proteomes" id="UP000215059"/>
    </source>
</evidence>
<comment type="similarity">
    <text evidence="3 8">Belongs to the NAD(P)-dependent epimerase/dehydratase family.</text>
</comment>
<keyword evidence="7 8" id="KW-0413">Isomerase</keyword>
<dbReference type="NCBIfam" id="TIGR01179">
    <property type="entry name" value="galE"/>
    <property type="match status" value="1"/>
</dbReference>
<dbReference type="OrthoDB" id="9801785at2"/>
<comment type="pathway">
    <text evidence="8">Carbohydrate metabolism; galactose metabolism.</text>
</comment>
<dbReference type="PANTHER" id="PTHR43725:SF47">
    <property type="entry name" value="UDP-GLUCOSE 4-EPIMERASE"/>
    <property type="match status" value="1"/>
</dbReference>
<feature type="domain" description="NAD(P)-binding" evidence="9">
    <location>
        <begin position="4"/>
        <end position="322"/>
    </location>
</feature>
<evidence type="ECO:0000256" key="6">
    <source>
        <dbReference type="ARBA" id="ARBA00023027"/>
    </source>
</evidence>